<organism evidence="2 3">
    <name type="scientific">Sphingomonas oligophenolica</name>
    <dbReference type="NCBI Taxonomy" id="301154"/>
    <lineage>
        <taxon>Bacteria</taxon>
        <taxon>Pseudomonadati</taxon>
        <taxon>Pseudomonadota</taxon>
        <taxon>Alphaproteobacteria</taxon>
        <taxon>Sphingomonadales</taxon>
        <taxon>Sphingomonadaceae</taxon>
        <taxon>Sphingomonas</taxon>
    </lineage>
</organism>
<dbReference type="InterPro" id="IPR001920">
    <property type="entry name" value="Asp/Glu_race"/>
</dbReference>
<gene>
    <name evidence="2" type="ORF">ABC974_28760</name>
</gene>
<dbReference type="InterPro" id="IPR052186">
    <property type="entry name" value="Hydantoin_racemase-like"/>
</dbReference>
<comment type="caution">
    <text evidence="2">The sequence shown here is derived from an EMBL/GenBank/DDBJ whole genome shotgun (WGS) entry which is preliminary data.</text>
</comment>
<evidence type="ECO:0000313" key="3">
    <source>
        <dbReference type="Proteomes" id="UP001419910"/>
    </source>
</evidence>
<proteinExistence type="inferred from homology"/>
<dbReference type="RefSeq" id="WP_343892210.1">
    <property type="nucleotide sequence ID" value="NZ_BAAAEH010000054.1"/>
</dbReference>
<dbReference type="InterPro" id="IPR053714">
    <property type="entry name" value="Iso_Racemase_Enz_sf"/>
</dbReference>
<dbReference type="Proteomes" id="UP001419910">
    <property type="component" value="Unassembled WGS sequence"/>
</dbReference>
<evidence type="ECO:0000313" key="2">
    <source>
        <dbReference type="EMBL" id="MEN2793639.1"/>
    </source>
</evidence>
<dbReference type="PANTHER" id="PTHR28047:SF5">
    <property type="entry name" value="PROTEIN DCG1"/>
    <property type="match status" value="1"/>
</dbReference>
<dbReference type="PANTHER" id="PTHR28047">
    <property type="entry name" value="PROTEIN DCG1"/>
    <property type="match status" value="1"/>
</dbReference>
<reference evidence="2 3" key="1">
    <citation type="submission" date="2024-05" db="EMBL/GenBank/DDBJ databases">
        <authorList>
            <person name="Liu Q."/>
            <person name="Xin Y.-H."/>
        </authorList>
    </citation>
    <scope>NUCLEOTIDE SEQUENCE [LARGE SCALE GENOMIC DNA]</scope>
    <source>
        <strain evidence="2 3">CGMCC 1.10181</strain>
    </source>
</reference>
<sequence length="246" mass="26275">MKTIHLITPVTTRGLRNLDEIAHLASPVLSFTHSILDRGPPSIECEYDEALAVPDTIVRAIEAERDGADAIIIDCMGDPGLKPAREVVRIPVLGPGETSMHLAAMLGQKFSIVTVLNSVRPMLVNAAKVYGVYEKLASVLVVDIPVLELEHRLGEVQQALAAKALDAVERDGADVIVLGCTGFLGCAAAIEKHLLAAGHDVPVIDPIPATVCVAEAIVKSGLRHSKRTYSVPRSKTIIGFDIPDFK</sequence>
<dbReference type="InterPro" id="IPR015942">
    <property type="entry name" value="Asp/Glu/hydantoin_racemase"/>
</dbReference>
<keyword evidence="3" id="KW-1185">Reference proteome</keyword>
<dbReference type="Gene3D" id="3.40.50.12500">
    <property type="match status" value="1"/>
</dbReference>
<dbReference type="SUPFAM" id="SSF53681">
    <property type="entry name" value="Aspartate/glutamate racemase"/>
    <property type="match status" value="1"/>
</dbReference>
<name>A0ABU9YCU9_9SPHN</name>
<evidence type="ECO:0000256" key="1">
    <source>
        <dbReference type="ARBA" id="ARBA00038414"/>
    </source>
</evidence>
<dbReference type="Pfam" id="PF01177">
    <property type="entry name" value="Asp_Glu_race"/>
    <property type="match status" value="1"/>
</dbReference>
<dbReference type="EMBL" id="JBDIME010000059">
    <property type="protein sequence ID" value="MEN2793639.1"/>
    <property type="molecule type" value="Genomic_DNA"/>
</dbReference>
<comment type="similarity">
    <text evidence="1">Belongs to the HyuE racemase family.</text>
</comment>
<accession>A0ABU9YCU9</accession>
<protein>
    <submittedName>
        <fullName evidence="2">Aspartate/glutamate racemase family protein</fullName>
    </submittedName>
</protein>